<reference evidence="1" key="1">
    <citation type="submission" date="2021-01" db="EMBL/GenBank/DDBJ databases">
        <authorList>
            <person name="Corre E."/>
            <person name="Pelletier E."/>
            <person name="Niang G."/>
            <person name="Scheremetjew M."/>
            <person name="Finn R."/>
            <person name="Kale V."/>
            <person name="Holt S."/>
            <person name="Cochrane G."/>
            <person name="Meng A."/>
            <person name="Brown T."/>
            <person name="Cohen L."/>
        </authorList>
    </citation>
    <scope>NUCLEOTIDE SEQUENCE</scope>
    <source>
        <strain evidence="1">CCMP645</strain>
    </source>
</reference>
<accession>A0A7S4C5W3</accession>
<proteinExistence type="predicted"/>
<sequence length="221" mass="24258">MATSAGFFGLTAHGPTNGLAATTLSVFNMDHPHDQAWLRKCFETVCPNGELQASAVNDLLRCFYHQRPEGPTMSGSYLQPFPPHEMEFICGLFSAERLSLRYEELLDELCAAQEHFASPTPAVEYSSNLTLRSDKTKHTRAVLAPQQVSRAPLTTAQEIGWEAGTATGEQAMHHPFHLRTSANTQFQDAVEKHTWGRSIGGEFSKFASKKLVSNGGFGMGI</sequence>
<evidence type="ECO:0000313" key="1">
    <source>
        <dbReference type="EMBL" id="CAE0787962.1"/>
    </source>
</evidence>
<protein>
    <submittedName>
        <fullName evidence="1">Uncharacterized protein</fullName>
    </submittedName>
</protein>
<dbReference type="AlphaFoldDB" id="A0A7S4C5W3"/>
<dbReference type="EMBL" id="HBIZ01066313">
    <property type="protein sequence ID" value="CAE0787962.1"/>
    <property type="molecule type" value="Transcribed_RNA"/>
</dbReference>
<organism evidence="1">
    <name type="scientific">Chrysotila carterae</name>
    <name type="common">Marine alga</name>
    <name type="synonym">Syracosphaera carterae</name>
    <dbReference type="NCBI Taxonomy" id="13221"/>
    <lineage>
        <taxon>Eukaryota</taxon>
        <taxon>Haptista</taxon>
        <taxon>Haptophyta</taxon>
        <taxon>Prymnesiophyceae</taxon>
        <taxon>Isochrysidales</taxon>
        <taxon>Isochrysidaceae</taxon>
        <taxon>Chrysotila</taxon>
    </lineage>
</organism>
<name>A0A7S4C5W3_CHRCT</name>
<gene>
    <name evidence="1" type="ORF">PCAR00345_LOCUS40670</name>
</gene>